<name>A0ABV9RSY0_9PSEU</name>
<feature type="domain" description="HTH cro/C1-type" evidence="1">
    <location>
        <begin position="29"/>
        <end position="81"/>
    </location>
</feature>
<dbReference type="Pfam" id="PF01381">
    <property type="entry name" value="HTH_3"/>
    <property type="match status" value="1"/>
</dbReference>
<dbReference type="EMBL" id="JBHSIS010000002">
    <property type="protein sequence ID" value="MFC4852428.1"/>
    <property type="molecule type" value="Genomic_DNA"/>
</dbReference>
<dbReference type="InterPro" id="IPR001387">
    <property type="entry name" value="Cro/C1-type_HTH"/>
</dbReference>
<dbReference type="InterPro" id="IPR043917">
    <property type="entry name" value="DUF5753"/>
</dbReference>
<gene>
    <name evidence="2" type="ORF">ACFPCV_02850</name>
</gene>
<organism evidence="2 3">
    <name type="scientific">Actinophytocola glycyrrhizae</name>
    <dbReference type="NCBI Taxonomy" id="2044873"/>
    <lineage>
        <taxon>Bacteria</taxon>
        <taxon>Bacillati</taxon>
        <taxon>Actinomycetota</taxon>
        <taxon>Actinomycetes</taxon>
        <taxon>Pseudonocardiales</taxon>
        <taxon>Pseudonocardiaceae</taxon>
    </lineage>
</organism>
<reference evidence="3" key="1">
    <citation type="journal article" date="2019" name="Int. J. Syst. Evol. Microbiol.">
        <title>The Global Catalogue of Microorganisms (GCM) 10K type strain sequencing project: providing services to taxonomists for standard genome sequencing and annotation.</title>
        <authorList>
            <consortium name="The Broad Institute Genomics Platform"/>
            <consortium name="The Broad Institute Genome Sequencing Center for Infectious Disease"/>
            <person name="Wu L."/>
            <person name="Ma J."/>
        </authorList>
    </citation>
    <scope>NUCLEOTIDE SEQUENCE [LARGE SCALE GENOMIC DNA]</scope>
    <source>
        <strain evidence="3">ZS-22-S1</strain>
    </source>
</reference>
<dbReference type="Pfam" id="PF19054">
    <property type="entry name" value="DUF5753"/>
    <property type="match status" value="1"/>
</dbReference>
<proteinExistence type="predicted"/>
<dbReference type="SUPFAM" id="SSF47413">
    <property type="entry name" value="lambda repressor-like DNA-binding domains"/>
    <property type="match status" value="1"/>
</dbReference>
<evidence type="ECO:0000313" key="2">
    <source>
        <dbReference type="EMBL" id="MFC4852428.1"/>
    </source>
</evidence>
<evidence type="ECO:0000259" key="1">
    <source>
        <dbReference type="PROSITE" id="PS50943"/>
    </source>
</evidence>
<dbReference type="CDD" id="cd00093">
    <property type="entry name" value="HTH_XRE"/>
    <property type="match status" value="1"/>
</dbReference>
<keyword evidence="3" id="KW-1185">Reference proteome</keyword>
<dbReference type="InterPro" id="IPR010982">
    <property type="entry name" value="Lambda_DNA-bd_dom_sf"/>
</dbReference>
<accession>A0ABV9RSY0</accession>
<dbReference type="RefSeq" id="WP_378054129.1">
    <property type="nucleotide sequence ID" value="NZ_JBHSIS010000002.1"/>
</dbReference>
<dbReference type="Gene3D" id="1.10.260.40">
    <property type="entry name" value="lambda repressor-like DNA-binding domains"/>
    <property type="match status" value="1"/>
</dbReference>
<evidence type="ECO:0000313" key="3">
    <source>
        <dbReference type="Proteomes" id="UP001595859"/>
    </source>
</evidence>
<comment type="caution">
    <text evidence="2">The sequence shown here is derived from an EMBL/GenBank/DDBJ whole genome shotgun (WGS) entry which is preliminary data.</text>
</comment>
<dbReference type="Proteomes" id="UP001595859">
    <property type="component" value="Unassembled WGS sequence"/>
</dbReference>
<sequence>MNSVNESGLPPALRNGSPALFKRTIALSLKKWRLEAKLPQKDAAKRLDRTIQHISNLEAGQLPTAADLELLLGLYDKADRIPFMRELLSAARKAKNWWTALSGVTPKWFDLFLGLESGAAELHSFDAVVVPGLLQTREYATAVLHGDPDLSDEQVGHGVELRLGRQQILDRAHEPVRLWTVLDESVLYRRRGDAVTMRDQLKHLLAMSERPRVDIQVLPFDAGASPAQDGGSFIVMKFPPEMENDPGLVYLELVTGGQYFEKPDEIAAYSRVLTRLHALAADQKASRGIIERAMKEVR</sequence>
<dbReference type="PROSITE" id="PS50943">
    <property type="entry name" value="HTH_CROC1"/>
    <property type="match status" value="1"/>
</dbReference>
<protein>
    <submittedName>
        <fullName evidence="2">Helix-turn-helix transcriptional regulator</fullName>
    </submittedName>
</protein>